<feature type="compositionally biased region" description="Low complexity" evidence="7">
    <location>
        <begin position="30"/>
        <end position="46"/>
    </location>
</feature>
<protein>
    <submittedName>
        <fullName evidence="10">BMP family ABC transporter substrate-binding protein</fullName>
    </submittedName>
</protein>
<evidence type="ECO:0000256" key="2">
    <source>
        <dbReference type="ARBA" id="ARBA00008610"/>
    </source>
</evidence>
<evidence type="ECO:0000313" key="11">
    <source>
        <dbReference type="Proteomes" id="UP000276301"/>
    </source>
</evidence>
<keyword evidence="3" id="KW-1003">Cell membrane</keyword>
<feature type="region of interest" description="Disordered" evidence="7">
    <location>
        <begin position="24"/>
        <end position="49"/>
    </location>
</feature>
<keyword evidence="11" id="KW-1185">Reference proteome</keyword>
<keyword evidence="4 8" id="KW-0732">Signal</keyword>
<evidence type="ECO:0000256" key="7">
    <source>
        <dbReference type="SAM" id="MobiDB-lite"/>
    </source>
</evidence>
<organism evidence="10 11">
    <name type="scientific">Anaerotruncus massiliensis</name>
    <name type="common">ex Liu et al. 2021</name>
    <dbReference type="NCBI Taxonomy" id="2321404"/>
    <lineage>
        <taxon>Bacteria</taxon>
        <taxon>Bacillati</taxon>
        <taxon>Bacillota</taxon>
        <taxon>Clostridia</taxon>
        <taxon>Eubacteriales</taxon>
        <taxon>Oscillospiraceae</taxon>
        <taxon>Anaerotruncus</taxon>
    </lineage>
</organism>
<comment type="similarity">
    <text evidence="2">Belongs to the BMP lipoprotein family.</text>
</comment>
<name>A0A498D556_9FIRM</name>
<proteinExistence type="inferred from homology"/>
<evidence type="ECO:0000256" key="3">
    <source>
        <dbReference type="ARBA" id="ARBA00022475"/>
    </source>
</evidence>
<evidence type="ECO:0000256" key="1">
    <source>
        <dbReference type="ARBA" id="ARBA00004193"/>
    </source>
</evidence>
<evidence type="ECO:0000256" key="4">
    <source>
        <dbReference type="ARBA" id="ARBA00022729"/>
    </source>
</evidence>
<keyword evidence="6" id="KW-0449">Lipoprotein</keyword>
<dbReference type="RefSeq" id="WP_101551126.1">
    <property type="nucleotide sequence ID" value="NZ_DBFBJK010000313.1"/>
</dbReference>
<dbReference type="EMBL" id="RCHT01000001">
    <property type="protein sequence ID" value="RLL14731.1"/>
    <property type="molecule type" value="Genomic_DNA"/>
</dbReference>
<evidence type="ECO:0000256" key="8">
    <source>
        <dbReference type="SAM" id="SignalP"/>
    </source>
</evidence>
<evidence type="ECO:0000313" key="10">
    <source>
        <dbReference type="EMBL" id="RLL14731.1"/>
    </source>
</evidence>
<dbReference type="InterPro" id="IPR050957">
    <property type="entry name" value="BMP_lipoprotein"/>
</dbReference>
<dbReference type="Pfam" id="PF02608">
    <property type="entry name" value="Bmp"/>
    <property type="match status" value="1"/>
</dbReference>
<dbReference type="PROSITE" id="PS51257">
    <property type="entry name" value="PROKAR_LIPOPROTEIN"/>
    <property type="match status" value="1"/>
</dbReference>
<feature type="signal peptide" evidence="8">
    <location>
        <begin position="1"/>
        <end position="19"/>
    </location>
</feature>
<feature type="domain" description="ABC transporter substrate-binding protein PnrA-like" evidence="9">
    <location>
        <begin position="55"/>
        <end position="372"/>
    </location>
</feature>
<gene>
    <name evidence="10" type="ORF">D4A47_01760</name>
</gene>
<comment type="caution">
    <text evidence="10">The sequence shown here is derived from an EMBL/GenBank/DDBJ whole genome shotgun (WGS) entry which is preliminary data.</text>
</comment>
<dbReference type="SUPFAM" id="SSF53822">
    <property type="entry name" value="Periplasmic binding protein-like I"/>
    <property type="match status" value="1"/>
</dbReference>
<accession>A0A498D556</accession>
<dbReference type="PANTHER" id="PTHR34296">
    <property type="entry name" value="TRANSCRIPTIONAL ACTIVATOR PROTEIN MED"/>
    <property type="match status" value="1"/>
</dbReference>
<sequence length="382" mass="40487">MKKILATVLAICIGMSMLAGCGSQQGSETPSAPADSAAQSEAPAEQPADKPALKVGMVCNAKTIDDKSFNQATWAGITRAAEDFGIETKYLIAADQSAAGFLQEIANLYDAGFRMIITPGYTFSKAIFDAQKIYPDCKFVILDSAPQDDGAEAPEIAANTAAIDYAAQESGFVAGFACALQLKEGEFGALFGQEIPPTKLFKTGFQQGVIYANENFGTNIKMKEENFVWSGSFSDAALGQQITAQLFNSGCNLVYCACGTTALGGFNEAKARAEKGEEVWVVGCDVDQYEDGLLEDGRSVTLTSTMKNLANSTYDMIKAELDGEFVGGQQIIFDAKNGGVGIPETNPNLSDEVQKEADAVLEKIKTGEIVVSAEPTDVSAYN</sequence>
<dbReference type="AlphaFoldDB" id="A0A498D556"/>
<reference evidence="10 11" key="1">
    <citation type="submission" date="2018-10" db="EMBL/GenBank/DDBJ databases">
        <title>Anaerotruncus faecis sp. nov., isolated from human feces.</title>
        <authorList>
            <person name="Wang Y.-J."/>
        </authorList>
    </citation>
    <scope>NUCLEOTIDE SEQUENCE [LARGE SCALE GENOMIC DNA]</scope>
    <source>
        <strain evidence="10 11">22A2-44</strain>
    </source>
</reference>
<feature type="chain" id="PRO_5038478993" evidence="8">
    <location>
        <begin position="20"/>
        <end position="382"/>
    </location>
</feature>
<dbReference type="Proteomes" id="UP000276301">
    <property type="component" value="Unassembled WGS sequence"/>
</dbReference>
<dbReference type="CDD" id="cd06354">
    <property type="entry name" value="PBP1_PrnA-like"/>
    <property type="match status" value="1"/>
</dbReference>
<dbReference type="PANTHER" id="PTHR34296:SF2">
    <property type="entry name" value="ABC TRANSPORTER GUANOSINE-BINDING PROTEIN NUPN"/>
    <property type="match status" value="1"/>
</dbReference>
<evidence type="ECO:0000256" key="6">
    <source>
        <dbReference type="ARBA" id="ARBA00023288"/>
    </source>
</evidence>
<comment type="subcellular location">
    <subcellularLocation>
        <location evidence="1">Cell membrane</location>
        <topology evidence="1">Lipid-anchor</topology>
    </subcellularLocation>
</comment>
<evidence type="ECO:0000259" key="9">
    <source>
        <dbReference type="Pfam" id="PF02608"/>
    </source>
</evidence>
<dbReference type="InterPro" id="IPR028082">
    <property type="entry name" value="Peripla_BP_I"/>
</dbReference>
<evidence type="ECO:0000256" key="5">
    <source>
        <dbReference type="ARBA" id="ARBA00023136"/>
    </source>
</evidence>
<dbReference type="GO" id="GO:0005886">
    <property type="term" value="C:plasma membrane"/>
    <property type="evidence" value="ECO:0007669"/>
    <property type="project" value="UniProtKB-SubCell"/>
</dbReference>
<dbReference type="InterPro" id="IPR003760">
    <property type="entry name" value="PnrA-like"/>
</dbReference>
<keyword evidence="5" id="KW-0472">Membrane</keyword>
<dbReference type="Gene3D" id="3.40.50.2300">
    <property type="match status" value="2"/>
</dbReference>